<reference evidence="2 3" key="1">
    <citation type="journal article" date="2014" name="Science">
        <title>Plant genetics. Early allopolyploid evolution in the post-Neolithic Brassica napus oilseed genome.</title>
        <authorList>
            <person name="Chalhoub B."/>
            <person name="Denoeud F."/>
            <person name="Liu S."/>
            <person name="Parkin I.A."/>
            <person name="Tang H."/>
            <person name="Wang X."/>
            <person name="Chiquet J."/>
            <person name="Belcram H."/>
            <person name="Tong C."/>
            <person name="Samans B."/>
            <person name="Correa M."/>
            <person name="Da Silva C."/>
            <person name="Just J."/>
            <person name="Falentin C."/>
            <person name="Koh C.S."/>
            <person name="Le Clainche I."/>
            <person name="Bernard M."/>
            <person name="Bento P."/>
            <person name="Noel B."/>
            <person name="Labadie K."/>
            <person name="Alberti A."/>
            <person name="Charles M."/>
            <person name="Arnaud D."/>
            <person name="Guo H."/>
            <person name="Daviaud C."/>
            <person name="Alamery S."/>
            <person name="Jabbari K."/>
            <person name="Zhao M."/>
            <person name="Edger P.P."/>
            <person name="Chelaifa H."/>
            <person name="Tack D."/>
            <person name="Lassalle G."/>
            <person name="Mestiri I."/>
            <person name="Schnel N."/>
            <person name="Le Paslier M.C."/>
            <person name="Fan G."/>
            <person name="Renault V."/>
            <person name="Bayer P.E."/>
            <person name="Golicz A.A."/>
            <person name="Manoli S."/>
            <person name="Lee T.H."/>
            <person name="Thi V.H."/>
            <person name="Chalabi S."/>
            <person name="Hu Q."/>
            <person name="Fan C."/>
            <person name="Tollenaere R."/>
            <person name="Lu Y."/>
            <person name="Battail C."/>
            <person name="Shen J."/>
            <person name="Sidebottom C.H."/>
            <person name="Wang X."/>
            <person name="Canaguier A."/>
            <person name="Chauveau A."/>
            <person name="Berard A."/>
            <person name="Deniot G."/>
            <person name="Guan M."/>
            <person name="Liu Z."/>
            <person name="Sun F."/>
            <person name="Lim Y.P."/>
            <person name="Lyons E."/>
            <person name="Town C.D."/>
            <person name="Bancroft I."/>
            <person name="Wang X."/>
            <person name="Meng J."/>
            <person name="Ma J."/>
            <person name="Pires J.C."/>
            <person name="King G.J."/>
            <person name="Brunel D."/>
            <person name="Delourme R."/>
            <person name="Renard M."/>
            <person name="Aury J.M."/>
            <person name="Adams K.L."/>
            <person name="Batley J."/>
            <person name="Snowdon R.J."/>
            <person name="Tost J."/>
            <person name="Edwards D."/>
            <person name="Zhou Y."/>
            <person name="Hua W."/>
            <person name="Sharpe A.G."/>
            <person name="Paterson A.H."/>
            <person name="Guan C."/>
            <person name="Wincker P."/>
        </authorList>
    </citation>
    <scope>NUCLEOTIDE SEQUENCE [LARGE SCALE GENOMIC DNA]</scope>
    <source>
        <strain evidence="3">cv. Darmor-bzh</strain>
    </source>
</reference>
<dbReference type="Proteomes" id="UP000028999">
    <property type="component" value="Unassembled WGS sequence"/>
</dbReference>
<accession>A0A078JCC7</accession>
<gene>
    <name evidence="2" type="primary">BnaCnng39480D</name>
    <name evidence="2" type="ORF">GSBRNA2T00036044001</name>
</gene>
<organism evidence="2 3">
    <name type="scientific">Brassica napus</name>
    <name type="common">Rape</name>
    <dbReference type="NCBI Taxonomy" id="3708"/>
    <lineage>
        <taxon>Eukaryota</taxon>
        <taxon>Viridiplantae</taxon>
        <taxon>Streptophyta</taxon>
        <taxon>Embryophyta</taxon>
        <taxon>Tracheophyta</taxon>
        <taxon>Spermatophyta</taxon>
        <taxon>Magnoliopsida</taxon>
        <taxon>eudicotyledons</taxon>
        <taxon>Gunneridae</taxon>
        <taxon>Pentapetalae</taxon>
        <taxon>rosids</taxon>
        <taxon>malvids</taxon>
        <taxon>Brassicales</taxon>
        <taxon>Brassicaceae</taxon>
        <taxon>Brassiceae</taxon>
        <taxon>Brassica</taxon>
    </lineage>
</organism>
<dbReference type="Gramene" id="CDY62185">
    <property type="protein sequence ID" value="CDY62185"/>
    <property type="gene ID" value="GSBRNA2T00036044001"/>
</dbReference>
<keyword evidence="3" id="KW-1185">Reference proteome</keyword>
<feature type="compositionally biased region" description="Basic residues" evidence="1">
    <location>
        <begin position="1"/>
        <end position="11"/>
    </location>
</feature>
<feature type="region of interest" description="Disordered" evidence="1">
    <location>
        <begin position="1"/>
        <end position="26"/>
    </location>
</feature>
<sequence length="26" mass="2921">MTPKKLRRHADKRCGSDVAPLRNITG</sequence>
<protein>
    <submittedName>
        <fullName evidence="2">BnaCnng39480D protein</fullName>
    </submittedName>
</protein>
<evidence type="ECO:0000256" key="1">
    <source>
        <dbReference type="SAM" id="MobiDB-lite"/>
    </source>
</evidence>
<dbReference type="PaxDb" id="3708-A0A078JCC7"/>
<dbReference type="EMBL" id="LK034111">
    <property type="protein sequence ID" value="CDY62185.1"/>
    <property type="molecule type" value="Genomic_DNA"/>
</dbReference>
<name>A0A078JCC7_BRANA</name>
<evidence type="ECO:0000313" key="3">
    <source>
        <dbReference type="Proteomes" id="UP000028999"/>
    </source>
</evidence>
<proteinExistence type="predicted"/>
<evidence type="ECO:0000313" key="2">
    <source>
        <dbReference type="EMBL" id="CDY62185.1"/>
    </source>
</evidence>
<dbReference type="AlphaFoldDB" id="A0A078JCC7"/>